<accession>A0ABR8FJ83</accession>
<keyword evidence="2" id="KW-1185">Reference proteome</keyword>
<reference evidence="1 2" key="1">
    <citation type="journal article" date="2020" name="ISME J.">
        <title>Comparative genomics reveals insights into cyanobacterial evolution and habitat adaptation.</title>
        <authorList>
            <person name="Chen M.Y."/>
            <person name="Teng W.K."/>
            <person name="Zhao L."/>
            <person name="Hu C.X."/>
            <person name="Zhou Y.K."/>
            <person name="Han B.P."/>
            <person name="Song L.R."/>
            <person name="Shu W.S."/>
        </authorList>
    </citation>
    <scope>NUCLEOTIDE SEQUENCE [LARGE SCALE GENOMIC DNA]</scope>
    <source>
        <strain evidence="1 2">FACHB-196</strain>
    </source>
</reference>
<gene>
    <name evidence="1" type="ORF">H6G59_19530</name>
</gene>
<comment type="caution">
    <text evidence="1">The sequence shown here is derived from an EMBL/GenBank/DDBJ whole genome shotgun (WGS) entry which is preliminary data.</text>
</comment>
<evidence type="ECO:0000313" key="1">
    <source>
        <dbReference type="EMBL" id="MBD2570048.1"/>
    </source>
</evidence>
<organism evidence="1 2">
    <name type="scientific">Anabaena lutea FACHB-196</name>
    <dbReference type="NCBI Taxonomy" id="2692881"/>
    <lineage>
        <taxon>Bacteria</taxon>
        <taxon>Bacillati</taxon>
        <taxon>Cyanobacteriota</taxon>
        <taxon>Cyanophyceae</taxon>
        <taxon>Nostocales</taxon>
        <taxon>Nostocaceae</taxon>
        <taxon>Anabaena</taxon>
    </lineage>
</organism>
<dbReference type="Proteomes" id="UP000640531">
    <property type="component" value="Unassembled WGS sequence"/>
</dbReference>
<name>A0ABR8FJ83_9NOST</name>
<proteinExistence type="predicted"/>
<protein>
    <submittedName>
        <fullName evidence="1">Uncharacterized protein</fullName>
    </submittedName>
</protein>
<evidence type="ECO:0000313" key="2">
    <source>
        <dbReference type="Proteomes" id="UP000640531"/>
    </source>
</evidence>
<dbReference type="EMBL" id="JACJST010000020">
    <property type="protein sequence ID" value="MBD2570048.1"/>
    <property type="molecule type" value="Genomic_DNA"/>
</dbReference>
<dbReference type="RefSeq" id="WP_190717421.1">
    <property type="nucleotide sequence ID" value="NZ_JACJST010000020.1"/>
</dbReference>
<sequence length="232" mass="24619">MVRSKATIGRGTLISVAPAEGDNVWPEATAITITTAPASAAVAIAVSFDPALTRDIPASTTRPLYLNFIEVSGKSHFVEVTSPITPATTSLTVKALKQGITNGAIAVFPLLLANAENANLSDDKTEADINVFSGDGYKDSMTTQLAKGFSMSTFCSQLDAAWNTCLDASNSLEYDEVYIKLELPKPKGYTNNGLTFEFFSGIKAPFSISATEIIKTDLTGMSRGEFKITKAA</sequence>